<dbReference type="InterPro" id="IPR016195">
    <property type="entry name" value="Pol/histidinol_Pase-like"/>
</dbReference>
<keyword evidence="1" id="KW-0812">Transmembrane</keyword>
<dbReference type="SUPFAM" id="SSF89550">
    <property type="entry name" value="PHP domain-like"/>
    <property type="match status" value="1"/>
</dbReference>
<feature type="transmembrane region" description="Helical" evidence="1">
    <location>
        <begin position="148"/>
        <end position="168"/>
    </location>
</feature>
<dbReference type="SMART" id="SM00481">
    <property type="entry name" value="POLIIIAc"/>
    <property type="match status" value="1"/>
</dbReference>
<feature type="domain" description="Polymerase/histidinol phosphatase N-terminal" evidence="2">
    <location>
        <begin position="189"/>
        <end position="261"/>
    </location>
</feature>
<dbReference type="EMBL" id="QRAN01000029">
    <property type="protein sequence ID" value="RLQ20371.1"/>
    <property type="molecule type" value="Genomic_DNA"/>
</dbReference>
<evidence type="ECO:0000313" key="4">
    <source>
        <dbReference type="Proteomes" id="UP000265509"/>
    </source>
</evidence>
<reference evidence="3 4" key="1">
    <citation type="submission" date="2018-07" db="EMBL/GenBank/DDBJ databases">
        <title>Halioglobus sp. genome submission.</title>
        <authorList>
            <person name="Ye M.-Q."/>
            <person name="Du Z.-J."/>
        </authorList>
    </citation>
    <scope>NUCLEOTIDE SEQUENCE [LARGE SCALE GENOMIC DNA]</scope>
    <source>
        <strain evidence="3 4">U0301</strain>
    </source>
</reference>
<evidence type="ECO:0000256" key="1">
    <source>
        <dbReference type="SAM" id="Phobius"/>
    </source>
</evidence>
<keyword evidence="1" id="KW-1133">Transmembrane helix</keyword>
<evidence type="ECO:0000313" key="3">
    <source>
        <dbReference type="EMBL" id="RLQ20371.1"/>
    </source>
</evidence>
<organism evidence="3 4">
    <name type="scientific">Seongchinamella sediminis</name>
    <dbReference type="NCBI Taxonomy" id="2283635"/>
    <lineage>
        <taxon>Bacteria</taxon>
        <taxon>Pseudomonadati</taxon>
        <taxon>Pseudomonadota</taxon>
        <taxon>Gammaproteobacteria</taxon>
        <taxon>Cellvibrionales</taxon>
        <taxon>Halieaceae</taxon>
        <taxon>Seongchinamella</taxon>
    </lineage>
</organism>
<accession>A0A3L7DWP1</accession>
<dbReference type="InterPro" id="IPR003141">
    <property type="entry name" value="Pol/His_phosphatase_N"/>
</dbReference>
<protein>
    <recommendedName>
        <fullName evidence="2">Polymerase/histidinol phosphatase N-terminal domain-containing protein</fullName>
    </recommendedName>
</protein>
<keyword evidence="1" id="KW-0472">Membrane</keyword>
<name>A0A3L7DWP1_9GAMM</name>
<sequence>MGSFSVTDKQDPAGGQSIIINLRRSQASFLTHLARAARLSKAEVIEHLIALAANPDSDWRQDVLYSDPVQSELQGFQPVSRGPHWTRLDIQLEQSALQQLDALAQRGSGSRSRVLRHLVKDSMEKFGVRSQRRGHRRSSWRPGWLPKLNPLVLIGAAAVLVLILVLVLHNPNPTQSGPEWAGNEASVILDPQTHTHYSDGALAPDELVAMAVSEGCDALVVSDHSDATGTVSEEQLGELDRLRRHYPDLLLFNGVELNMPSYDQREHATLIASPDVEGPILRQFRDLAELRPEAPDADAANRRAEISLLERLADHQGRFGNVLVFYTHPAKQDPDIWQNFEDVSNWNANERIFAALEGAPGHQNGKVIGDYQAPLFTQDRWDPVVAEIGGVWDQLLSHGHDIWGALGSSDFHDEDIDRPPCAFTRTHLAVPERSYRGVLAALNAGTFWADHGRILDQLWFSVHMEGLEGNAAYPGATVYLTGSEEEAVLSLAIERGPGSAGKPLSAEFIGSCKLGAAESLTRQWIPPAETTATATMPLLQTGRDGESCTVRARVRLQRDGEPDYLAYSNHIRLVLD</sequence>
<gene>
    <name evidence="3" type="ORF">DWB85_17905</name>
</gene>
<dbReference type="AlphaFoldDB" id="A0A3L7DWP1"/>
<proteinExistence type="predicted"/>
<dbReference type="Proteomes" id="UP000265509">
    <property type="component" value="Unassembled WGS sequence"/>
</dbReference>
<keyword evidence="4" id="KW-1185">Reference proteome</keyword>
<evidence type="ECO:0000259" key="2">
    <source>
        <dbReference type="SMART" id="SM00481"/>
    </source>
</evidence>
<comment type="caution">
    <text evidence="3">The sequence shown here is derived from an EMBL/GenBank/DDBJ whole genome shotgun (WGS) entry which is preliminary data.</text>
</comment>
<dbReference type="Gene3D" id="3.20.20.140">
    <property type="entry name" value="Metal-dependent hydrolases"/>
    <property type="match status" value="1"/>
</dbReference>